<dbReference type="PROSITE" id="PS51257">
    <property type="entry name" value="PROKAR_LIPOPROTEIN"/>
    <property type="match status" value="1"/>
</dbReference>
<reference evidence="3 4" key="1">
    <citation type="journal article" date="2016" name="Nat. Commun.">
        <title>Thousands of microbial genomes shed light on interconnected biogeochemical processes in an aquifer system.</title>
        <authorList>
            <person name="Anantharaman K."/>
            <person name="Brown C.T."/>
            <person name="Hug L.A."/>
            <person name="Sharon I."/>
            <person name="Castelle C.J."/>
            <person name="Probst A.J."/>
            <person name="Thomas B.C."/>
            <person name="Singh A."/>
            <person name="Wilkins M.J."/>
            <person name="Karaoz U."/>
            <person name="Brodie E.L."/>
            <person name="Williams K.H."/>
            <person name="Hubbard S.S."/>
            <person name="Banfield J.F."/>
        </authorList>
    </citation>
    <scope>NUCLEOTIDE SEQUENCE [LARGE SCALE GENOMIC DNA]</scope>
</reference>
<comment type="caution">
    <text evidence="3">The sequence shown here is derived from an EMBL/GenBank/DDBJ whole genome shotgun (WGS) entry which is preliminary data.</text>
</comment>
<organism evidence="3 4">
    <name type="scientific">candidate division WOR-1 bacterium RIFOXYC12_FULL_54_18</name>
    <dbReference type="NCBI Taxonomy" id="1802584"/>
    <lineage>
        <taxon>Bacteria</taxon>
        <taxon>Bacillati</taxon>
        <taxon>Saganbacteria</taxon>
    </lineage>
</organism>
<dbReference type="Gene3D" id="2.160.20.10">
    <property type="entry name" value="Single-stranded right-handed beta-helix, Pectin lyase-like"/>
    <property type="match status" value="1"/>
</dbReference>
<feature type="chain" id="PRO_5009514439" description="Right handed beta helix domain-containing protein" evidence="1">
    <location>
        <begin position="22"/>
        <end position="481"/>
    </location>
</feature>
<name>A0A1F4T3T7_UNCSA</name>
<feature type="domain" description="Right handed beta helix" evidence="2">
    <location>
        <begin position="171"/>
        <end position="326"/>
    </location>
</feature>
<evidence type="ECO:0000259" key="2">
    <source>
        <dbReference type="Pfam" id="PF13229"/>
    </source>
</evidence>
<dbReference type="SUPFAM" id="SSF51126">
    <property type="entry name" value="Pectin lyase-like"/>
    <property type="match status" value="1"/>
</dbReference>
<dbReference type="InterPro" id="IPR012334">
    <property type="entry name" value="Pectin_lyas_fold"/>
</dbReference>
<feature type="signal peptide" evidence="1">
    <location>
        <begin position="1"/>
        <end position="21"/>
    </location>
</feature>
<gene>
    <name evidence="3" type="ORF">A3K49_00365</name>
</gene>
<accession>A0A1F4T3T7</accession>
<dbReference type="Proteomes" id="UP000178602">
    <property type="component" value="Unassembled WGS sequence"/>
</dbReference>
<evidence type="ECO:0000313" key="3">
    <source>
        <dbReference type="EMBL" id="OGC27475.1"/>
    </source>
</evidence>
<dbReference type="EMBL" id="MEUG01000001">
    <property type="protein sequence ID" value="OGC27475.1"/>
    <property type="molecule type" value="Genomic_DNA"/>
</dbReference>
<evidence type="ECO:0000256" key="1">
    <source>
        <dbReference type="SAM" id="SignalP"/>
    </source>
</evidence>
<dbReference type="Pfam" id="PF13229">
    <property type="entry name" value="Beta_helix"/>
    <property type="match status" value="1"/>
</dbReference>
<sequence>MKLNIPIILLCLILCFTAGCAQVNSTTTTTLPAGETYPADSSYDDAVGIYVSTAGNDSTGNGSIGNPYRTIQHVLTNIAVSGDIIVLRGGTYNENIDIRVANITIRSKNDEWANIQSPTGDSSINQTVRFNIDAGWSSSGGKLYRLEIIGGYYYAVKFETMWDWGGADRSGVSSVTIEACKIHDTGRDCVKVTPNCDDIRIINCEIYNSGLRDNSNAEGIDNVNGDRMIVADCKIHDIATNGLYFKGGATDCVAERNTIYNCGGAGILLGFDTSPEFFDLAVNPQYFENINGIARNNIVYNTQNSGIGMYAAKNPQVLNNTIVNAAQTYHSPIYFGLTFQDWDADAGRPASEGAVIKNNIAVSNSPDSYGVYIRYASDLGGMNAYSGLPTMGHNRYFKLGGGTLVFVDQRPASTFSGGLSGWQSHISGDANSAEGDPDLDGAYHLNTGSPCVDAGETISSVAYDIDKQARSSPYDIGADEK</sequence>
<dbReference type="AlphaFoldDB" id="A0A1F4T3T7"/>
<dbReference type="InterPro" id="IPR006626">
    <property type="entry name" value="PbH1"/>
</dbReference>
<protein>
    <recommendedName>
        <fullName evidence="2">Right handed beta helix domain-containing protein</fullName>
    </recommendedName>
</protein>
<dbReference type="SMART" id="SM00710">
    <property type="entry name" value="PbH1"/>
    <property type="match status" value="8"/>
</dbReference>
<keyword evidence="1" id="KW-0732">Signal</keyword>
<evidence type="ECO:0000313" key="4">
    <source>
        <dbReference type="Proteomes" id="UP000178602"/>
    </source>
</evidence>
<dbReference type="InterPro" id="IPR039448">
    <property type="entry name" value="Beta_helix"/>
</dbReference>
<dbReference type="InterPro" id="IPR011050">
    <property type="entry name" value="Pectin_lyase_fold/virulence"/>
</dbReference>
<proteinExistence type="predicted"/>